<name>A0A3P7P0W6_DIBLA</name>
<accession>A0A3P7P0W6</accession>
<feature type="chain" id="PRO_5017979123" evidence="1">
    <location>
        <begin position="28"/>
        <end position="122"/>
    </location>
</feature>
<proteinExistence type="predicted"/>
<gene>
    <name evidence="2" type="ORF">DILT_LOCUS17826</name>
</gene>
<organism evidence="2 3">
    <name type="scientific">Dibothriocephalus latus</name>
    <name type="common">Fish tapeworm</name>
    <name type="synonym">Diphyllobothrium latum</name>
    <dbReference type="NCBI Taxonomy" id="60516"/>
    <lineage>
        <taxon>Eukaryota</taxon>
        <taxon>Metazoa</taxon>
        <taxon>Spiralia</taxon>
        <taxon>Lophotrochozoa</taxon>
        <taxon>Platyhelminthes</taxon>
        <taxon>Cestoda</taxon>
        <taxon>Eucestoda</taxon>
        <taxon>Diphyllobothriidea</taxon>
        <taxon>Diphyllobothriidae</taxon>
        <taxon>Dibothriocephalus</taxon>
    </lineage>
</organism>
<evidence type="ECO:0000256" key="1">
    <source>
        <dbReference type="SAM" id="SignalP"/>
    </source>
</evidence>
<dbReference type="AlphaFoldDB" id="A0A3P7P0W6"/>
<keyword evidence="1" id="KW-0732">Signal</keyword>
<reference evidence="2 3" key="1">
    <citation type="submission" date="2018-11" db="EMBL/GenBank/DDBJ databases">
        <authorList>
            <consortium name="Pathogen Informatics"/>
        </authorList>
    </citation>
    <scope>NUCLEOTIDE SEQUENCE [LARGE SCALE GENOMIC DNA]</scope>
</reference>
<sequence length="122" mass="13997">MNPQNAKQWRPLLIGHLIFLLIRGADSVGAEDQVTGILTNAIQAIRNVAKQYSGEDEYLQRSGASEEQQREWRAYVLQNYDLNPFWPVLSDLSVLIFHVCLRSPFEVHPPYLLYSSVHPIYA</sequence>
<dbReference type="EMBL" id="UYRU01095054">
    <property type="protein sequence ID" value="VDN39297.1"/>
    <property type="molecule type" value="Genomic_DNA"/>
</dbReference>
<keyword evidence="3" id="KW-1185">Reference proteome</keyword>
<evidence type="ECO:0000313" key="3">
    <source>
        <dbReference type="Proteomes" id="UP000281553"/>
    </source>
</evidence>
<protein>
    <submittedName>
        <fullName evidence="2">Uncharacterized protein</fullName>
    </submittedName>
</protein>
<evidence type="ECO:0000313" key="2">
    <source>
        <dbReference type="EMBL" id="VDN39297.1"/>
    </source>
</evidence>
<feature type="signal peptide" evidence="1">
    <location>
        <begin position="1"/>
        <end position="27"/>
    </location>
</feature>
<dbReference type="Proteomes" id="UP000281553">
    <property type="component" value="Unassembled WGS sequence"/>
</dbReference>